<dbReference type="FunFam" id="1.20.1420.30:FF:000020">
    <property type="entry name" value="Vacuolar cation/proton exchanger"/>
    <property type="match status" value="1"/>
</dbReference>
<name>A0A8T1NNX4_CARIL</name>
<keyword evidence="6 12" id="KW-0109">Calcium transport</keyword>
<keyword evidence="4 12" id="KW-0050">Antiport</keyword>
<evidence type="ECO:0000256" key="5">
    <source>
        <dbReference type="ARBA" id="ARBA00022554"/>
    </source>
</evidence>
<dbReference type="GO" id="GO:0006882">
    <property type="term" value="P:intracellular zinc ion homeostasis"/>
    <property type="evidence" value="ECO:0007669"/>
    <property type="project" value="UniProtKB-ARBA"/>
</dbReference>
<feature type="transmembrane region" description="Helical" evidence="12">
    <location>
        <begin position="323"/>
        <end position="342"/>
    </location>
</feature>
<evidence type="ECO:0000256" key="11">
    <source>
        <dbReference type="ARBA" id="ARBA00023136"/>
    </source>
</evidence>
<evidence type="ECO:0000256" key="10">
    <source>
        <dbReference type="ARBA" id="ARBA00023065"/>
    </source>
</evidence>
<keyword evidence="15" id="KW-1185">Reference proteome</keyword>
<comment type="function">
    <text evidence="12">Vacuolar cation/proton exchanger (CAX). Translocates Ca(2+) and other metal ions into vacuoles using the proton gradient formed by H(+)-ATPase and H(+)-pyrophosphatase.</text>
</comment>
<dbReference type="GO" id="GO:0009705">
    <property type="term" value="C:plant-type vacuole membrane"/>
    <property type="evidence" value="ECO:0007669"/>
    <property type="project" value="TreeGrafter"/>
</dbReference>
<feature type="domain" description="Sodium/calcium exchanger membrane region" evidence="13">
    <location>
        <begin position="40"/>
        <end position="196"/>
    </location>
</feature>
<keyword evidence="11 12" id="KW-0472">Membrane</keyword>
<accession>A0A8T1NNX4</accession>
<evidence type="ECO:0000256" key="4">
    <source>
        <dbReference type="ARBA" id="ARBA00022449"/>
    </source>
</evidence>
<feature type="transmembrane region" description="Helical" evidence="12">
    <location>
        <begin position="253"/>
        <end position="272"/>
    </location>
</feature>
<keyword evidence="8 12" id="KW-0106">Calcium</keyword>
<comment type="subcellular location">
    <subcellularLocation>
        <location evidence="1">Vacuole membrane</location>
        <topology evidence="1">Multi-pass membrane protein</topology>
    </subcellularLocation>
</comment>
<dbReference type="AlphaFoldDB" id="A0A8T1NNX4"/>
<evidence type="ECO:0000256" key="1">
    <source>
        <dbReference type="ARBA" id="ARBA00004128"/>
    </source>
</evidence>
<dbReference type="GO" id="GO:0061993">
    <property type="term" value="C:calcium:proton antiporter complex"/>
    <property type="evidence" value="ECO:0007669"/>
    <property type="project" value="UniProtKB-ARBA"/>
</dbReference>
<dbReference type="GO" id="GO:0030026">
    <property type="term" value="P:intracellular manganese ion homeostasis"/>
    <property type="evidence" value="ECO:0007669"/>
    <property type="project" value="UniProtKB-ARBA"/>
</dbReference>
<feature type="transmembrane region" description="Helical" evidence="12">
    <location>
        <begin position="354"/>
        <end position="373"/>
    </location>
</feature>
<organism evidence="14 15">
    <name type="scientific">Carya illinoinensis</name>
    <name type="common">Pecan</name>
    <dbReference type="NCBI Taxonomy" id="32201"/>
    <lineage>
        <taxon>Eukaryota</taxon>
        <taxon>Viridiplantae</taxon>
        <taxon>Streptophyta</taxon>
        <taxon>Embryophyta</taxon>
        <taxon>Tracheophyta</taxon>
        <taxon>Spermatophyta</taxon>
        <taxon>Magnoliopsida</taxon>
        <taxon>eudicotyledons</taxon>
        <taxon>Gunneridae</taxon>
        <taxon>Pentapetalae</taxon>
        <taxon>rosids</taxon>
        <taxon>fabids</taxon>
        <taxon>Fagales</taxon>
        <taxon>Juglandaceae</taxon>
        <taxon>Carya</taxon>
    </lineage>
</organism>
<reference evidence="14" key="1">
    <citation type="submission" date="2020-12" db="EMBL/GenBank/DDBJ databases">
        <title>WGS assembly of Carya illinoinensis cv. Pawnee.</title>
        <authorList>
            <person name="Platts A."/>
            <person name="Shu S."/>
            <person name="Wright S."/>
            <person name="Barry K."/>
            <person name="Edger P."/>
            <person name="Pires J.C."/>
            <person name="Schmutz J."/>
        </authorList>
    </citation>
    <scope>NUCLEOTIDE SEQUENCE</scope>
    <source>
        <tissue evidence="14">Leaf</tissue>
    </source>
</reference>
<evidence type="ECO:0000259" key="13">
    <source>
        <dbReference type="Pfam" id="PF01699"/>
    </source>
</evidence>
<keyword evidence="9 12" id="KW-1133">Transmembrane helix</keyword>
<comment type="caution">
    <text evidence="14">The sequence shown here is derived from an EMBL/GenBank/DDBJ whole genome shotgun (WGS) entry which is preliminary data.</text>
</comment>
<evidence type="ECO:0000313" key="15">
    <source>
        <dbReference type="Proteomes" id="UP000811609"/>
    </source>
</evidence>
<dbReference type="GO" id="GO:0006874">
    <property type="term" value="P:intracellular calcium ion homeostasis"/>
    <property type="evidence" value="ECO:0007669"/>
    <property type="project" value="TreeGrafter"/>
</dbReference>
<proteinExistence type="inferred from homology"/>
<dbReference type="PANTHER" id="PTHR31503:SF42">
    <property type="entry name" value="VACUOLAR CATION_PROTON EXCHANGER"/>
    <property type="match status" value="1"/>
</dbReference>
<feature type="transmembrane region" description="Helical" evidence="12">
    <location>
        <begin position="217"/>
        <end position="238"/>
    </location>
</feature>
<dbReference type="Proteomes" id="UP000811609">
    <property type="component" value="Chromosome 13"/>
</dbReference>
<keyword evidence="5 12" id="KW-0926">Vacuole</keyword>
<dbReference type="PANTHER" id="PTHR31503">
    <property type="entry name" value="VACUOLAR CALCIUM ION TRANSPORTER"/>
    <property type="match status" value="1"/>
</dbReference>
<evidence type="ECO:0000256" key="12">
    <source>
        <dbReference type="RuleBase" id="RU365028"/>
    </source>
</evidence>
<evidence type="ECO:0000256" key="2">
    <source>
        <dbReference type="ARBA" id="ARBA00008248"/>
    </source>
</evidence>
<feature type="domain" description="Sodium/calcium exchanger membrane region" evidence="13">
    <location>
        <begin position="224"/>
        <end position="362"/>
    </location>
</feature>
<keyword evidence="3 12" id="KW-0813">Transport</keyword>
<evidence type="ECO:0000256" key="6">
    <source>
        <dbReference type="ARBA" id="ARBA00022568"/>
    </source>
</evidence>
<dbReference type="NCBIfam" id="TIGR00846">
    <property type="entry name" value="caca2"/>
    <property type="match status" value="1"/>
</dbReference>
<dbReference type="Pfam" id="PF01699">
    <property type="entry name" value="Na_Ca_ex"/>
    <property type="match status" value="2"/>
</dbReference>
<dbReference type="GO" id="GO:0010351">
    <property type="term" value="P:lithium ion transport"/>
    <property type="evidence" value="ECO:0007669"/>
    <property type="project" value="UniProtKB-ARBA"/>
</dbReference>
<comment type="similarity">
    <text evidence="2">Belongs to the Ca(2+):cation antiporter (CaCA) (TC 2.A.19) family. Cation/proton exchanger (CAX) subfamily.</text>
</comment>
<sequence>MLRQMLANLQEVVLGTKLAVLFPAIPLAVVADFYNFGRPWIFALSLLGLAPLAERVSFLTEQIAYFTGPTVGGLLNATCGNATELIIALFALHQNKIHVVKYSLLGSILSNLLLVLGTSLLCGGLANIRKEQRYDRKQADVNSLLLLLGLLCHLLPLMLKYAGGIGNSTALYTLQLSRASSIIMLIAYITYIFFQLKTHRELFDSQEEEEEEEEETAVIGFWSAFAWLVGMTIIIAVLSEYVVGTIEAASDSWGISVSFISIILLPIVGNAAEHAGSIIFAFKNKLDISLGVALGSATQISMFVVPLSVIVAWIMGIRMDLDFSLLETGCLAFSIIVTAFTLQDGTSHYMKGVVLFLCYLVIGACFFVDSIPLNETTGNLGVKKSSGALTA</sequence>
<dbReference type="GO" id="GO:0010119">
    <property type="term" value="P:regulation of stomatal movement"/>
    <property type="evidence" value="ECO:0007669"/>
    <property type="project" value="UniProtKB-ARBA"/>
</dbReference>
<feature type="transmembrane region" description="Helical" evidence="12">
    <location>
        <begin position="40"/>
        <end position="59"/>
    </location>
</feature>
<dbReference type="GO" id="GO:0055062">
    <property type="term" value="P:phosphate ion homeostasis"/>
    <property type="evidence" value="ECO:0007669"/>
    <property type="project" value="UniProtKB-ARBA"/>
</dbReference>
<feature type="transmembrane region" description="Helical" evidence="12">
    <location>
        <begin position="140"/>
        <end position="159"/>
    </location>
</feature>
<keyword evidence="10 12" id="KW-0406">Ion transport</keyword>
<gene>
    <name evidence="14" type="ORF">CIPAW_13G077800</name>
</gene>
<dbReference type="NCBIfam" id="TIGR00378">
    <property type="entry name" value="cax"/>
    <property type="match status" value="1"/>
</dbReference>
<evidence type="ECO:0000313" key="14">
    <source>
        <dbReference type="EMBL" id="KAG6631242.1"/>
    </source>
</evidence>
<dbReference type="InterPro" id="IPR004837">
    <property type="entry name" value="NaCa_Exmemb"/>
</dbReference>
<protein>
    <recommendedName>
        <fullName evidence="12">Vacuolar cation/proton exchanger</fullName>
    </recommendedName>
</protein>
<dbReference type="InterPro" id="IPR004798">
    <property type="entry name" value="CAX-like"/>
</dbReference>
<evidence type="ECO:0000256" key="9">
    <source>
        <dbReference type="ARBA" id="ARBA00022989"/>
    </source>
</evidence>
<feature type="transmembrane region" description="Helical" evidence="12">
    <location>
        <begin position="179"/>
        <end position="196"/>
    </location>
</feature>
<evidence type="ECO:0000256" key="7">
    <source>
        <dbReference type="ARBA" id="ARBA00022692"/>
    </source>
</evidence>
<feature type="transmembrane region" description="Helical" evidence="12">
    <location>
        <begin position="292"/>
        <end position="317"/>
    </location>
</feature>
<dbReference type="EMBL" id="CM031821">
    <property type="protein sequence ID" value="KAG6631239.1"/>
    <property type="molecule type" value="Genomic_DNA"/>
</dbReference>
<dbReference type="FunFam" id="1.20.1420.30:FF:000008">
    <property type="entry name" value="Vacuolar cation/proton exchanger"/>
    <property type="match status" value="1"/>
</dbReference>
<dbReference type="GO" id="GO:0015369">
    <property type="term" value="F:calcium:proton antiporter activity"/>
    <property type="evidence" value="ECO:0007669"/>
    <property type="project" value="UniProtKB-UniRule"/>
</dbReference>
<dbReference type="InterPro" id="IPR004713">
    <property type="entry name" value="CaH_exchang"/>
</dbReference>
<evidence type="ECO:0000256" key="3">
    <source>
        <dbReference type="ARBA" id="ARBA00022448"/>
    </source>
</evidence>
<evidence type="ECO:0000256" key="8">
    <source>
        <dbReference type="ARBA" id="ARBA00022837"/>
    </source>
</evidence>
<feature type="transmembrane region" description="Helical" evidence="12">
    <location>
        <begin position="104"/>
        <end position="128"/>
    </location>
</feature>
<keyword evidence="7 12" id="KW-0812">Transmembrane</keyword>
<feature type="transmembrane region" description="Helical" evidence="12">
    <location>
        <begin position="71"/>
        <end position="92"/>
    </location>
</feature>
<dbReference type="EMBL" id="CM031821">
    <property type="protein sequence ID" value="KAG6631242.1"/>
    <property type="molecule type" value="Genomic_DNA"/>
</dbReference>
<feature type="transmembrane region" description="Helical" evidence="12">
    <location>
        <begin position="12"/>
        <end position="34"/>
    </location>
</feature>